<feature type="non-terminal residue" evidence="1">
    <location>
        <position position="1"/>
    </location>
</feature>
<gene>
    <name evidence="1" type="ORF">EUGRSUZ_I01853</name>
</gene>
<dbReference type="Gramene" id="KCW56100">
    <property type="protein sequence ID" value="KCW56100"/>
    <property type="gene ID" value="EUGRSUZ_I01853"/>
</dbReference>
<reference evidence="1" key="1">
    <citation type="submission" date="2013-07" db="EMBL/GenBank/DDBJ databases">
        <title>The genome of Eucalyptus grandis.</title>
        <authorList>
            <person name="Schmutz J."/>
            <person name="Hayes R."/>
            <person name="Myburg A."/>
            <person name="Tuskan G."/>
            <person name="Grattapaglia D."/>
            <person name="Rokhsar D.S."/>
        </authorList>
    </citation>
    <scope>NUCLEOTIDE SEQUENCE</scope>
    <source>
        <tissue evidence="1">Leaf extractions</tissue>
    </source>
</reference>
<name>A0A059ARP9_EUCGR</name>
<dbReference type="EMBL" id="KK198761">
    <property type="protein sequence ID" value="KCW56100.1"/>
    <property type="molecule type" value="Genomic_DNA"/>
</dbReference>
<proteinExistence type="predicted"/>
<protein>
    <submittedName>
        <fullName evidence="1">Uncharacterized protein</fullName>
    </submittedName>
</protein>
<feature type="non-terminal residue" evidence="1">
    <location>
        <position position="68"/>
    </location>
</feature>
<sequence>GEYNRLIDFENCDLQIREGKHESYSILKGILAQHPALEKNAAYNPKEAFMDFLTAKRDQIDLQGGDVA</sequence>
<organism evidence="1">
    <name type="scientific">Eucalyptus grandis</name>
    <name type="common">Flooded gum</name>
    <dbReference type="NCBI Taxonomy" id="71139"/>
    <lineage>
        <taxon>Eukaryota</taxon>
        <taxon>Viridiplantae</taxon>
        <taxon>Streptophyta</taxon>
        <taxon>Embryophyta</taxon>
        <taxon>Tracheophyta</taxon>
        <taxon>Spermatophyta</taxon>
        <taxon>Magnoliopsida</taxon>
        <taxon>eudicotyledons</taxon>
        <taxon>Gunneridae</taxon>
        <taxon>Pentapetalae</taxon>
        <taxon>rosids</taxon>
        <taxon>malvids</taxon>
        <taxon>Myrtales</taxon>
        <taxon>Myrtaceae</taxon>
        <taxon>Myrtoideae</taxon>
        <taxon>Eucalypteae</taxon>
        <taxon>Eucalyptus</taxon>
    </lineage>
</organism>
<evidence type="ECO:0000313" key="1">
    <source>
        <dbReference type="EMBL" id="KCW56100.1"/>
    </source>
</evidence>
<dbReference type="InParanoid" id="A0A059ARP9"/>
<accession>A0A059ARP9</accession>
<dbReference type="AlphaFoldDB" id="A0A059ARP9"/>